<proteinExistence type="predicted"/>
<dbReference type="AlphaFoldDB" id="A0A0A9H5R8"/>
<sequence>MPPPLLGTLAAASMAAGFLRRLLSRC</sequence>
<organism evidence="1">
    <name type="scientific">Arundo donax</name>
    <name type="common">Giant reed</name>
    <name type="synonym">Donax arundinaceus</name>
    <dbReference type="NCBI Taxonomy" id="35708"/>
    <lineage>
        <taxon>Eukaryota</taxon>
        <taxon>Viridiplantae</taxon>
        <taxon>Streptophyta</taxon>
        <taxon>Embryophyta</taxon>
        <taxon>Tracheophyta</taxon>
        <taxon>Spermatophyta</taxon>
        <taxon>Magnoliopsida</taxon>
        <taxon>Liliopsida</taxon>
        <taxon>Poales</taxon>
        <taxon>Poaceae</taxon>
        <taxon>PACMAD clade</taxon>
        <taxon>Arundinoideae</taxon>
        <taxon>Arundineae</taxon>
        <taxon>Arundo</taxon>
    </lineage>
</organism>
<evidence type="ECO:0000313" key="1">
    <source>
        <dbReference type="EMBL" id="JAE30196.1"/>
    </source>
</evidence>
<reference evidence="1" key="2">
    <citation type="journal article" date="2015" name="Data Brief">
        <title>Shoot transcriptome of the giant reed, Arundo donax.</title>
        <authorList>
            <person name="Barrero R.A."/>
            <person name="Guerrero F.D."/>
            <person name="Moolhuijzen P."/>
            <person name="Goolsby J.A."/>
            <person name="Tidwell J."/>
            <person name="Bellgard S.E."/>
            <person name="Bellgard M.I."/>
        </authorList>
    </citation>
    <scope>NUCLEOTIDE SEQUENCE</scope>
    <source>
        <tissue evidence="1">Shoot tissue taken approximately 20 cm above the soil surface</tissue>
    </source>
</reference>
<protein>
    <submittedName>
        <fullName evidence="1">Uncharacterized protein</fullName>
    </submittedName>
</protein>
<name>A0A0A9H5R8_ARUDO</name>
<dbReference type="EMBL" id="GBRH01167700">
    <property type="protein sequence ID" value="JAE30196.1"/>
    <property type="molecule type" value="Transcribed_RNA"/>
</dbReference>
<reference evidence="1" key="1">
    <citation type="submission" date="2014-09" db="EMBL/GenBank/DDBJ databases">
        <authorList>
            <person name="Magalhaes I.L.F."/>
            <person name="Oliveira U."/>
            <person name="Santos F.R."/>
            <person name="Vidigal T.H.D.A."/>
            <person name="Brescovit A.D."/>
            <person name="Santos A.J."/>
        </authorList>
    </citation>
    <scope>NUCLEOTIDE SEQUENCE</scope>
    <source>
        <tissue evidence="1">Shoot tissue taken approximately 20 cm above the soil surface</tissue>
    </source>
</reference>
<accession>A0A0A9H5R8</accession>